<dbReference type="InterPro" id="IPR023213">
    <property type="entry name" value="CAT-like_dom_sf"/>
</dbReference>
<protein>
    <submittedName>
        <fullName evidence="1">Uncharacterized protein</fullName>
    </submittedName>
</protein>
<proteinExistence type="predicted"/>
<name>A0A9P4XBK6_9HYPO</name>
<evidence type="ECO:0000313" key="2">
    <source>
        <dbReference type="Proteomes" id="UP000801864"/>
    </source>
</evidence>
<evidence type="ECO:0000313" key="1">
    <source>
        <dbReference type="EMBL" id="KAF3069450.1"/>
    </source>
</evidence>
<dbReference type="Proteomes" id="UP000801864">
    <property type="component" value="Unassembled WGS sequence"/>
</dbReference>
<sequence>MAKTLRQPGIFGQLGWDTYTVVVLGFPDQPGVQQDEVMAALDKAAIKLLEAYPFLAGQVVKR</sequence>
<dbReference type="Gene3D" id="3.30.559.10">
    <property type="entry name" value="Chloramphenicol acetyltransferase-like domain"/>
    <property type="match status" value="1"/>
</dbReference>
<reference evidence="1 2" key="1">
    <citation type="submission" date="2018-06" db="EMBL/GenBank/DDBJ databases">
        <title>Genome analysis of cellulolytic fungus Trichoderma lentiforme CFAM-422.</title>
        <authorList>
            <person name="Steindorff A.S."/>
            <person name="Formighieri E.F."/>
            <person name="Midorikawa G.E.O."/>
            <person name="Tamietti M.S."/>
            <person name="Ramos E.Z."/>
            <person name="Silva A.S."/>
            <person name="Bon E.P.S."/>
            <person name="Mendes T.D."/>
            <person name="Damaso M.C.T."/>
            <person name="Favaro L.C.L."/>
        </authorList>
    </citation>
    <scope>NUCLEOTIDE SEQUENCE [LARGE SCALE GENOMIC DNA]</scope>
    <source>
        <strain evidence="1 2">CFAM-422</strain>
    </source>
</reference>
<organism evidence="1 2">
    <name type="scientific">Trichoderma lentiforme</name>
    <dbReference type="NCBI Taxonomy" id="1567552"/>
    <lineage>
        <taxon>Eukaryota</taxon>
        <taxon>Fungi</taxon>
        <taxon>Dikarya</taxon>
        <taxon>Ascomycota</taxon>
        <taxon>Pezizomycotina</taxon>
        <taxon>Sordariomycetes</taxon>
        <taxon>Hypocreomycetidae</taxon>
        <taxon>Hypocreales</taxon>
        <taxon>Hypocreaceae</taxon>
        <taxon>Trichoderma</taxon>
    </lineage>
</organism>
<gene>
    <name evidence="1" type="ORF">CFAM422_007401</name>
</gene>
<keyword evidence="2" id="KW-1185">Reference proteome</keyword>
<accession>A0A9P4XBK6</accession>
<dbReference type="EMBL" id="QLNT01000012">
    <property type="protein sequence ID" value="KAF3069450.1"/>
    <property type="molecule type" value="Genomic_DNA"/>
</dbReference>
<dbReference type="AlphaFoldDB" id="A0A9P4XBK6"/>
<comment type="caution">
    <text evidence="1">The sequence shown here is derived from an EMBL/GenBank/DDBJ whole genome shotgun (WGS) entry which is preliminary data.</text>
</comment>